<dbReference type="InterPro" id="IPR019267">
    <property type="entry name" value="CRISPR-assoc_Cas6_C"/>
</dbReference>
<proteinExistence type="predicted"/>
<name>A0A7J3N060_9CREN</name>
<dbReference type="EMBL" id="DTDH01000194">
    <property type="protein sequence ID" value="HGT99154.1"/>
    <property type="molecule type" value="Genomic_DNA"/>
</dbReference>
<dbReference type="Gene3D" id="3.30.70.1900">
    <property type="match status" value="1"/>
</dbReference>
<evidence type="ECO:0000313" key="2">
    <source>
        <dbReference type="EMBL" id="HFQ79225.1"/>
    </source>
</evidence>
<feature type="domain" description="CRISPR-associated protein Cas6 C-terminal" evidence="1">
    <location>
        <begin position="148"/>
        <end position="261"/>
    </location>
</feature>
<evidence type="ECO:0000259" key="1">
    <source>
        <dbReference type="Pfam" id="PF10040"/>
    </source>
</evidence>
<protein>
    <submittedName>
        <fullName evidence="3">CRISPR system precrRNA processing endoribonuclease RAMP protein Cas6</fullName>
    </submittedName>
</protein>
<organism evidence="3">
    <name type="scientific">Ignisphaera aggregans</name>
    <dbReference type="NCBI Taxonomy" id="334771"/>
    <lineage>
        <taxon>Archaea</taxon>
        <taxon>Thermoproteota</taxon>
        <taxon>Thermoprotei</taxon>
        <taxon>Desulfurococcales</taxon>
        <taxon>Desulfurococcaceae</taxon>
        <taxon>Ignisphaera</taxon>
    </lineage>
</organism>
<reference evidence="3" key="1">
    <citation type="journal article" date="2020" name="mSystems">
        <title>Genome- and Community-Level Interaction Insights into Carbon Utilization and Element Cycling Functions of Hydrothermarchaeota in Hydrothermal Sediment.</title>
        <authorList>
            <person name="Zhou Z."/>
            <person name="Liu Y."/>
            <person name="Xu W."/>
            <person name="Pan J."/>
            <person name="Luo Z.H."/>
            <person name="Li M."/>
        </authorList>
    </citation>
    <scope>NUCLEOTIDE SEQUENCE [LARGE SCALE GENOMIC DNA]</scope>
    <source>
        <strain evidence="2">SpSt-629</strain>
        <strain evidence="3">SpSt-688</strain>
    </source>
</reference>
<sequence>MQEIFLSTDMNRHIYSVDVYFTVKNSIPLYVWNGMYLYKELLRMFEEMGLSFNHRARKPFTISPIVDIDDRYVDVLEPDKVYRFRFSTLNIRLFEVFRKALHENQDIFNVIRMEVGSVDLSTHSLSFRLSTQSKSTRCLVLIDIRFLPTLFKFHGHAVLYPSPQRFLASILRDLYLATGIDLRKQLKHFVYNFEIISYRTRITKLYIGKSDKNIDRYVRTFYGKVRYIAVVEQNNIQLLNLLLNIARNLGVGKNRAIGLGDIRITNINIKTL</sequence>
<comment type="caution">
    <text evidence="3">The sequence shown here is derived from an EMBL/GenBank/DDBJ whole genome shotgun (WGS) entry which is preliminary data.</text>
</comment>
<dbReference type="Pfam" id="PF10040">
    <property type="entry name" value="CRISPR_Cas6"/>
    <property type="match status" value="1"/>
</dbReference>
<evidence type="ECO:0000313" key="3">
    <source>
        <dbReference type="EMBL" id="HGT99154.1"/>
    </source>
</evidence>
<dbReference type="EMBL" id="DTAU01000114">
    <property type="protein sequence ID" value="HFQ79225.1"/>
    <property type="molecule type" value="Genomic_DNA"/>
</dbReference>
<gene>
    <name evidence="2" type="ORF">ENT99_05950</name>
    <name evidence="3" type="ORF">ENU64_06985</name>
</gene>
<dbReference type="AlphaFoldDB" id="A0A7J3N060"/>
<accession>A0A7J3N060</accession>